<accession>A0A6A6G7X6</accession>
<keyword evidence="2" id="KW-1185">Reference proteome</keyword>
<protein>
    <submittedName>
        <fullName evidence="1">Uncharacterized protein</fullName>
    </submittedName>
</protein>
<proteinExistence type="predicted"/>
<organism evidence="1 2">
    <name type="scientific">Elsinoe ampelina</name>
    <dbReference type="NCBI Taxonomy" id="302913"/>
    <lineage>
        <taxon>Eukaryota</taxon>
        <taxon>Fungi</taxon>
        <taxon>Dikarya</taxon>
        <taxon>Ascomycota</taxon>
        <taxon>Pezizomycotina</taxon>
        <taxon>Dothideomycetes</taxon>
        <taxon>Dothideomycetidae</taxon>
        <taxon>Myriangiales</taxon>
        <taxon>Elsinoaceae</taxon>
        <taxon>Elsinoe</taxon>
    </lineage>
</organism>
<dbReference type="AlphaFoldDB" id="A0A6A6G7X6"/>
<sequence length="95" mass="10352">MQVWCLAFAAVCYTEDGGCLTHGLHQSSPLDGRSQVYCSNVTASESSLIGKSAITGREGATIDHDVRFTNVVPDARGFFPMMDRPRLRGGRFGRN</sequence>
<name>A0A6A6G7X6_9PEZI</name>
<evidence type="ECO:0000313" key="1">
    <source>
        <dbReference type="EMBL" id="KAF2221673.1"/>
    </source>
</evidence>
<evidence type="ECO:0000313" key="2">
    <source>
        <dbReference type="Proteomes" id="UP000799538"/>
    </source>
</evidence>
<dbReference type="EMBL" id="ML992509">
    <property type="protein sequence ID" value="KAF2221673.1"/>
    <property type="molecule type" value="Genomic_DNA"/>
</dbReference>
<dbReference type="Proteomes" id="UP000799538">
    <property type="component" value="Unassembled WGS sequence"/>
</dbReference>
<reference evidence="2" key="1">
    <citation type="journal article" date="2020" name="Stud. Mycol.">
        <title>101 Dothideomycetes genomes: A test case for predicting lifestyles and emergence of pathogens.</title>
        <authorList>
            <person name="Haridas S."/>
            <person name="Albert R."/>
            <person name="Binder M."/>
            <person name="Bloem J."/>
            <person name="LaButti K."/>
            <person name="Salamov A."/>
            <person name="Andreopoulos B."/>
            <person name="Baker S."/>
            <person name="Barry K."/>
            <person name="Bills G."/>
            <person name="Bluhm B."/>
            <person name="Cannon C."/>
            <person name="Castanera R."/>
            <person name="Culley D."/>
            <person name="Daum C."/>
            <person name="Ezra D."/>
            <person name="Gonzalez J."/>
            <person name="Henrissat B."/>
            <person name="Kuo A."/>
            <person name="Liang C."/>
            <person name="Lipzen A."/>
            <person name="Lutzoni F."/>
            <person name="Magnuson J."/>
            <person name="Mondo S."/>
            <person name="Nolan M."/>
            <person name="Ohm R."/>
            <person name="Pangilinan J."/>
            <person name="Park H.-J."/>
            <person name="Ramirez L."/>
            <person name="Alfaro M."/>
            <person name="Sun H."/>
            <person name="Tritt A."/>
            <person name="Yoshinaga Y."/>
            <person name="Zwiers L.-H."/>
            <person name="Turgeon B."/>
            <person name="Goodwin S."/>
            <person name="Spatafora J."/>
            <person name="Crous P."/>
            <person name="Grigoriev I."/>
        </authorList>
    </citation>
    <scope>NUCLEOTIDE SEQUENCE [LARGE SCALE GENOMIC DNA]</scope>
    <source>
        <strain evidence="2">CECT 20119</strain>
    </source>
</reference>
<gene>
    <name evidence="1" type="ORF">BDZ85DRAFT_264200</name>
</gene>